<dbReference type="InterPro" id="IPR046331">
    <property type="entry name" value="GPAM1-like"/>
</dbReference>
<evidence type="ECO:0000313" key="4">
    <source>
        <dbReference type="Proteomes" id="UP001150569"/>
    </source>
</evidence>
<feature type="compositionally biased region" description="Basic and acidic residues" evidence="1">
    <location>
        <begin position="200"/>
        <end position="219"/>
    </location>
</feature>
<evidence type="ECO:0000256" key="1">
    <source>
        <dbReference type="SAM" id="MobiDB-lite"/>
    </source>
</evidence>
<dbReference type="EMBL" id="JANBPT010000187">
    <property type="protein sequence ID" value="KAJ1926119.1"/>
    <property type="molecule type" value="Genomic_DNA"/>
</dbReference>
<proteinExistence type="predicted"/>
<dbReference type="Pfam" id="PF12572">
    <property type="entry name" value="DUF3752"/>
    <property type="match status" value="1"/>
</dbReference>
<dbReference type="InterPro" id="IPR022226">
    <property type="entry name" value="DUF3752"/>
</dbReference>
<dbReference type="OrthoDB" id="73491at2759"/>
<dbReference type="Proteomes" id="UP001150569">
    <property type="component" value="Unassembled WGS sequence"/>
</dbReference>
<evidence type="ECO:0000313" key="3">
    <source>
        <dbReference type="EMBL" id="KAJ1926119.1"/>
    </source>
</evidence>
<feature type="compositionally biased region" description="Polar residues" evidence="1">
    <location>
        <begin position="42"/>
        <end position="54"/>
    </location>
</feature>
<comment type="caution">
    <text evidence="3">The sequence shown here is derived from an EMBL/GenBank/DDBJ whole genome shotgun (WGS) entry which is preliminary data.</text>
</comment>
<reference evidence="3" key="1">
    <citation type="submission" date="2022-07" db="EMBL/GenBank/DDBJ databases">
        <title>Phylogenomic reconstructions and comparative analyses of Kickxellomycotina fungi.</title>
        <authorList>
            <person name="Reynolds N.K."/>
            <person name="Stajich J.E."/>
            <person name="Barry K."/>
            <person name="Grigoriev I.V."/>
            <person name="Crous P."/>
            <person name="Smith M.E."/>
        </authorList>
    </citation>
    <scope>NUCLEOTIDE SEQUENCE</scope>
    <source>
        <strain evidence="3">RSA 861</strain>
    </source>
</reference>
<gene>
    <name evidence="3" type="ORF">IWQ60_004054</name>
</gene>
<organism evidence="3 4">
    <name type="scientific">Tieghemiomyces parasiticus</name>
    <dbReference type="NCBI Taxonomy" id="78921"/>
    <lineage>
        <taxon>Eukaryota</taxon>
        <taxon>Fungi</taxon>
        <taxon>Fungi incertae sedis</taxon>
        <taxon>Zoopagomycota</taxon>
        <taxon>Kickxellomycotina</taxon>
        <taxon>Dimargaritomycetes</taxon>
        <taxon>Dimargaritales</taxon>
        <taxon>Dimargaritaceae</taxon>
        <taxon>Tieghemiomyces</taxon>
    </lineage>
</organism>
<name>A0A9W8DZP3_9FUNG</name>
<feature type="domain" description="DUF3752" evidence="2">
    <location>
        <begin position="116"/>
        <end position="264"/>
    </location>
</feature>
<protein>
    <recommendedName>
        <fullName evidence="2">DUF3752 domain-containing protein</fullName>
    </recommendedName>
</protein>
<feature type="compositionally biased region" description="Basic and acidic residues" evidence="1">
    <location>
        <begin position="226"/>
        <end position="248"/>
    </location>
</feature>
<feature type="compositionally biased region" description="Polar residues" evidence="1">
    <location>
        <begin position="131"/>
        <end position="146"/>
    </location>
</feature>
<accession>A0A9W8DZP3</accession>
<sequence>MPSSPATSDDEYGPPLPPDMLAARRRTPSPTRPRPVGPYMPNNLNALLQRSAQTVPAPASPSDDDDEIVGPLLPSDAVADKRYRSPRPRPEEPVLNSSGQTNDPGVPKRGDWMLVPPTSQSSVSADPLNIKNRQFNVKGGEQTTFDPSWLATPSDAASSRRGLKRSKERSPSPQPTRISKRDAEVADAVAEYNAKFRSKSLLEEHLEKKAKEGKADRKSRGPKRTSGADRDGFDRERDMATSKVDLKRQKQLLSDTGYLSSKFGRGRKDAFL</sequence>
<keyword evidence="4" id="KW-1185">Reference proteome</keyword>
<feature type="compositionally biased region" description="Basic and acidic residues" evidence="1">
    <location>
        <begin position="78"/>
        <end position="92"/>
    </location>
</feature>
<evidence type="ECO:0000259" key="2">
    <source>
        <dbReference type="Pfam" id="PF12572"/>
    </source>
</evidence>
<dbReference type="AlphaFoldDB" id="A0A9W8DZP3"/>
<dbReference type="PANTHER" id="PTHR46370:SF1">
    <property type="entry name" value="GPALPP MOTIFS-CONTAINING PROTEIN 1"/>
    <property type="match status" value="1"/>
</dbReference>
<dbReference type="PANTHER" id="PTHR46370">
    <property type="entry name" value="GPALPP MOTIFS-CONTAINING PROTEIN 1"/>
    <property type="match status" value="1"/>
</dbReference>
<feature type="region of interest" description="Disordered" evidence="1">
    <location>
        <begin position="1"/>
        <end position="184"/>
    </location>
</feature>
<feature type="region of interest" description="Disordered" evidence="1">
    <location>
        <begin position="200"/>
        <end position="272"/>
    </location>
</feature>